<dbReference type="Gene3D" id="1.10.150.20">
    <property type="entry name" value="5' to 3' exonuclease, C-terminal subdomain"/>
    <property type="match status" value="1"/>
</dbReference>
<organism evidence="2 3">
    <name type="scientific">Halomicrobium zhouii</name>
    <dbReference type="NCBI Taxonomy" id="767519"/>
    <lineage>
        <taxon>Archaea</taxon>
        <taxon>Methanobacteriati</taxon>
        <taxon>Methanobacteriota</taxon>
        <taxon>Stenosarchaea group</taxon>
        <taxon>Halobacteria</taxon>
        <taxon>Halobacteriales</taxon>
        <taxon>Haloarculaceae</taxon>
        <taxon>Halomicrobium</taxon>
    </lineage>
</organism>
<dbReference type="OrthoDB" id="202878at2157"/>
<dbReference type="SUPFAM" id="SSF47794">
    <property type="entry name" value="Rad51 N-terminal domain-like"/>
    <property type="match status" value="1"/>
</dbReference>
<dbReference type="RefSeq" id="WP_089816744.1">
    <property type="nucleotide sequence ID" value="NZ_FOZK01000002.1"/>
</dbReference>
<accession>A0A1I6LBC8</accession>
<dbReference type="GO" id="GO:0000166">
    <property type="term" value="F:nucleotide binding"/>
    <property type="evidence" value="ECO:0007669"/>
    <property type="project" value="InterPro"/>
</dbReference>
<sequence length="236" mass="24027">MGLIQKLKSALGLDGADSPDSGTAAPRDVDVTVEREPSSESEDAVKGTETAASRTSEREESDVGVGTGESSEAETPIEEAEPDAGESPVQAVDDETVQTEIEDVGEGATDAATEESTADAPIEDAEVEEEVPAADDEEASDESDGDTSAESEDAGSTEDLDEGSVEDDGTEAAAADVPDDPVTEISGIGPAYGQRLSDAGVETVADLAAADPDELESATDISAARIEGWIDAAAEY</sequence>
<feature type="compositionally biased region" description="Acidic residues" evidence="1">
    <location>
        <begin position="92"/>
        <end position="105"/>
    </location>
</feature>
<dbReference type="Proteomes" id="UP000199062">
    <property type="component" value="Unassembled WGS sequence"/>
</dbReference>
<reference evidence="2 3" key="1">
    <citation type="submission" date="2016-10" db="EMBL/GenBank/DDBJ databases">
        <authorList>
            <person name="de Groot N.N."/>
        </authorList>
    </citation>
    <scope>NUCLEOTIDE SEQUENCE [LARGE SCALE GENOMIC DNA]</scope>
    <source>
        <strain evidence="2 3">CGMCC 1.10457</strain>
    </source>
</reference>
<dbReference type="InterPro" id="IPR010995">
    <property type="entry name" value="DNA_repair_Rad51/TF_NusA_a-hlx"/>
</dbReference>
<feature type="compositionally biased region" description="Acidic residues" evidence="1">
    <location>
        <begin position="112"/>
        <end position="170"/>
    </location>
</feature>
<proteinExistence type="predicted"/>
<dbReference type="EMBL" id="FOZK01000002">
    <property type="protein sequence ID" value="SFS00729.1"/>
    <property type="molecule type" value="Genomic_DNA"/>
</dbReference>
<keyword evidence="3" id="KW-1185">Reference proteome</keyword>
<feature type="region of interest" description="Disordered" evidence="1">
    <location>
        <begin position="1"/>
        <end position="194"/>
    </location>
</feature>
<evidence type="ECO:0000313" key="3">
    <source>
        <dbReference type="Proteomes" id="UP000199062"/>
    </source>
</evidence>
<dbReference type="AlphaFoldDB" id="A0A1I6LBC8"/>
<evidence type="ECO:0000256" key="1">
    <source>
        <dbReference type="SAM" id="MobiDB-lite"/>
    </source>
</evidence>
<dbReference type="STRING" id="767519.SAMN05216559_2398"/>
<feature type="compositionally biased region" description="Basic and acidic residues" evidence="1">
    <location>
        <begin position="27"/>
        <end position="46"/>
    </location>
</feature>
<evidence type="ECO:0000313" key="2">
    <source>
        <dbReference type="EMBL" id="SFS00729.1"/>
    </source>
</evidence>
<feature type="compositionally biased region" description="Acidic residues" evidence="1">
    <location>
        <begin position="71"/>
        <end position="84"/>
    </location>
</feature>
<gene>
    <name evidence="2" type="ORF">SAMN05216559_2398</name>
</gene>
<name>A0A1I6LBC8_9EURY</name>
<protein>
    <submittedName>
        <fullName evidence="2">Helix-hairpin-helix domain-containing protein</fullName>
    </submittedName>
</protein>
<dbReference type="Pfam" id="PF14520">
    <property type="entry name" value="HHH_5"/>
    <property type="match status" value="1"/>
</dbReference>